<name>A0A9D4JLT8_DREPO</name>
<dbReference type="AlphaFoldDB" id="A0A9D4JLT8"/>
<gene>
    <name evidence="1" type="ORF">DPMN_143593</name>
</gene>
<comment type="caution">
    <text evidence="1">The sequence shown here is derived from an EMBL/GenBank/DDBJ whole genome shotgun (WGS) entry which is preliminary data.</text>
</comment>
<proteinExistence type="predicted"/>
<reference evidence="1" key="2">
    <citation type="submission" date="2020-11" db="EMBL/GenBank/DDBJ databases">
        <authorList>
            <person name="McCartney M.A."/>
            <person name="Auch B."/>
            <person name="Kono T."/>
            <person name="Mallez S."/>
            <person name="Becker A."/>
            <person name="Gohl D.M."/>
            <person name="Silverstein K.A.T."/>
            <person name="Koren S."/>
            <person name="Bechman K.B."/>
            <person name="Herman A."/>
            <person name="Abrahante J.E."/>
            <person name="Garbe J."/>
        </authorList>
    </citation>
    <scope>NUCLEOTIDE SEQUENCE</scope>
    <source>
        <strain evidence="1">Duluth1</strain>
        <tissue evidence="1">Whole animal</tissue>
    </source>
</reference>
<organism evidence="1 2">
    <name type="scientific">Dreissena polymorpha</name>
    <name type="common">Zebra mussel</name>
    <name type="synonym">Mytilus polymorpha</name>
    <dbReference type="NCBI Taxonomy" id="45954"/>
    <lineage>
        <taxon>Eukaryota</taxon>
        <taxon>Metazoa</taxon>
        <taxon>Spiralia</taxon>
        <taxon>Lophotrochozoa</taxon>
        <taxon>Mollusca</taxon>
        <taxon>Bivalvia</taxon>
        <taxon>Autobranchia</taxon>
        <taxon>Heteroconchia</taxon>
        <taxon>Euheterodonta</taxon>
        <taxon>Imparidentia</taxon>
        <taxon>Neoheterodontei</taxon>
        <taxon>Myida</taxon>
        <taxon>Dreissenoidea</taxon>
        <taxon>Dreissenidae</taxon>
        <taxon>Dreissena</taxon>
    </lineage>
</organism>
<keyword evidence="2" id="KW-1185">Reference proteome</keyword>
<dbReference type="EMBL" id="JAIWYP010000006">
    <property type="protein sequence ID" value="KAH3815074.1"/>
    <property type="molecule type" value="Genomic_DNA"/>
</dbReference>
<protein>
    <submittedName>
        <fullName evidence="1">Uncharacterized protein</fullName>
    </submittedName>
</protein>
<evidence type="ECO:0000313" key="2">
    <source>
        <dbReference type="Proteomes" id="UP000828390"/>
    </source>
</evidence>
<sequence>MMMMRRRRRKKKMMMMMMMVVVEVVVTTTTMMMILISALGRCKGYAIYIGVNSRYQAPYVYEKQKQNIGNR</sequence>
<reference evidence="1" key="1">
    <citation type="journal article" date="2019" name="bioRxiv">
        <title>The Genome of the Zebra Mussel, Dreissena polymorpha: A Resource for Invasive Species Research.</title>
        <authorList>
            <person name="McCartney M.A."/>
            <person name="Auch B."/>
            <person name="Kono T."/>
            <person name="Mallez S."/>
            <person name="Zhang Y."/>
            <person name="Obille A."/>
            <person name="Becker A."/>
            <person name="Abrahante J.E."/>
            <person name="Garbe J."/>
            <person name="Badalamenti J.P."/>
            <person name="Herman A."/>
            <person name="Mangelson H."/>
            <person name="Liachko I."/>
            <person name="Sullivan S."/>
            <person name="Sone E.D."/>
            <person name="Koren S."/>
            <person name="Silverstein K.A.T."/>
            <person name="Beckman K.B."/>
            <person name="Gohl D.M."/>
        </authorList>
    </citation>
    <scope>NUCLEOTIDE SEQUENCE</scope>
    <source>
        <strain evidence="1">Duluth1</strain>
        <tissue evidence="1">Whole animal</tissue>
    </source>
</reference>
<dbReference type="Proteomes" id="UP000828390">
    <property type="component" value="Unassembled WGS sequence"/>
</dbReference>
<accession>A0A9D4JLT8</accession>
<evidence type="ECO:0000313" key="1">
    <source>
        <dbReference type="EMBL" id="KAH3815074.1"/>
    </source>
</evidence>